<dbReference type="Proteomes" id="UP000257039">
    <property type="component" value="Unassembled WGS sequence"/>
</dbReference>
<name>A0A4P9VPU0_9GAMM</name>
<sequence>MNQDESFHDNTIHSIEFIDEDFETNLIFNIDHITEWVQLKESCKFKVAPAQLTFRKVSDLNIQISKPGFTIGTYMETILDIVKDSLPDNRYEFTIKLLNGNFIKFNACSYDLILNGKPRLKTEQQLTCAERETI</sequence>
<accession>A0A4P9VPU0</accession>
<comment type="caution">
    <text evidence="1">The sequence shown here is derived from an EMBL/GenBank/DDBJ whole genome shotgun (WGS) entry which is preliminary data.</text>
</comment>
<dbReference type="RefSeq" id="WP_094787555.1">
    <property type="nucleotide sequence ID" value="NZ_NDXW01000001.1"/>
</dbReference>
<proteinExistence type="predicted"/>
<reference evidence="1 2" key="1">
    <citation type="submission" date="2017-04" db="EMBL/GenBank/DDBJ databases">
        <title>Draft genome sequence of Zooshikella ganghwensis VG4 isolated from Red Sea sediments.</title>
        <authorList>
            <person name="Rehman Z."/>
            <person name="Alam I."/>
            <person name="Kamau A."/>
            <person name="Bajic V."/>
            <person name="Leiknes T."/>
        </authorList>
    </citation>
    <scope>NUCLEOTIDE SEQUENCE [LARGE SCALE GENOMIC DNA]</scope>
    <source>
        <strain evidence="1 2">VG4</strain>
    </source>
</reference>
<evidence type="ECO:0000313" key="2">
    <source>
        <dbReference type="Proteomes" id="UP000257039"/>
    </source>
</evidence>
<dbReference type="AlphaFoldDB" id="A0A4P9VPU0"/>
<protein>
    <submittedName>
        <fullName evidence="1">Uncharacterized protein</fullName>
    </submittedName>
</protein>
<keyword evidence="2" id="KW-1185">Reference proteome</keyword>
<dbReference type="EMBL" id="NDXW01000001">
    <property type="protein sequence ID" value="RDH44394.1"/>
    <property type="molecule type" value="Genomic_DNA"/>
</dbReference>
<evidence type="ECO:0000313" key="1">
    <source>
        <dbReference type="EMBL" id="RDH44394.1"/>
    </source>
</evidence>
<organism evidence="1 2">
    <name type="scientific">Zooshikella ganghwensis</name>
    <dbReference type="NCBI Taxonomy" id="202772"/>
    <lineage>
        <taxon>Bacteria</taxon>
        <taxon>Pseudomonadati</taxon>
        <taxon>Pseudomonadota</taxon>
        <taxon>Gammaproteobacteria</taxon>
        <taxon>Oceanospirillales</taxon>
        <taxon>Zooshikellaceae</taxon>
        <taxon>Zooshikella</taxon>
    </lineage>
</organism>
<gene>
    <name evidence="1" type="ORF">B9G39_13635</name>
</gene>